<dbReference type="Pfam" id="PF01965">
    <property type="entry name" value="DJ-1_PfpI"/>
    <property type="match status" value="1"/>
</dbReference>
<dbReference type="InterPro" id="IPR029062">
    <property type="entry name" value="Class_I_gatase-like"/>
</dbReference>
<dbReference type="InterPro" id="IPR009057">
    <property type="entry name" value="Homeodomain-like_sf"/>
</dbReference>
<reference evidence="4 5" key="1">
    <citation type="submission" date="2022-07" db="EMBL/GenBank/DDBJ databases">
        <title>Novel species in genus Arthrobacter.</title>
        <authorList>
            <person name="Liu Y."/>
        </authorList>
    </citation>
    <scope>NUCLEOTIDE SEQUENCE [LARGE SCALE GENOMIC DNA]</scope>
    <source>
        <strain evidence="5">zg-Y859</strain>
    </source>
</reference>
<dbReference type="Proteomes" id="UP001206924">
    <property type="component" value="Unassembled WGS sequence"/>
</dbReference>
<evidence type="ECO:0000259" key="3">
    <source>
        <dbReference type="PROSITE" id="PS01124"/>
    </source>
</evidence>
<dbReference type="Gene3D" id="1.10.10.60">
    <property type="entry name" value="Homeodomain-like"/>
    <property type="match status" value="1"/>
</dbReference>
<dbReference type="Pfam" id="PF12833">
    <property type="entry name" value="HTH_18"/>
    <property type="match status" value="1"/>
</dbReference>
<accession>A0ABT1NPJ3</accession>
<sequence length="324" mass="34972">MLRSVAVIVLDGVAPFEFGVMVEVFGIDRSQRGGGVPAFDFRLCTPEPGLVSTKAGFSITVDSGLKAAEDADLVVMAPAGDNAAETDPRVLDVLRRAHQRGAWVMSICTGAFRLAEAGLLDGRRATTHWMYSAEMAARYPAVQVDADVLYVRDGNIITSAGTAAGIDAALHLVRIECGAKIAAAIARDMVVPPHRDGGQAQYIDRAVPDGSCETLEPVLEWIGEHLAQEHSVKDLASRAAMSPRTFARRFRAETGTTPAAWINAQRVLYAQELLEDTDLSIDEVARASGFGQPELLRHHFHRDVGASPAAYRRTFRGVAARQPR</sequence>
<keyword evidence="2" id="KW-0804">Transcription</keyword>
<keyword evidence="1" id="KW-0805">Transcription regulation</keyword>
<dbReference type="PANTHER" id="PTHR43130:SF3">
    <property type="entry name" value="HTH-TYPE TRANSCRIPTIONAL REGULATOR RV1931C"/>
    <property type="match status" value="1"/>
</dbReference>
<dbReference type="InterPro" id="IPR052158">
    <property type="entry name" value="INH-QAR"/>
</dbReference>
<dbReference type="PROSITE" id="PS01124">
    <property type="entry name" value="HTH_ARAC_FAMILY_2"/>
    <property type="match status" value="1"/>
</dbReference>
<name>A0ABT1NPJ3_9MICC</name>
<evidence type="ECO:0000313" key="4">
    <source>
        <dbReference type="EMBL" id="MCQ1949560.1"/>
    </source>
</evidence>
<gene>
    <name evidence="4" type="ORF">NNX28_06395</name>
</gene>
<dbReference type="PANTHER" id="PTHR43130">
    <property type="entry name" value="ARAC-FAMILY TRANSCRIPTIONAL REGULATOR"/>
    <property type="match status" value="1"/>
</dbReference>
<dbReference type="EMBL" id="JANFLP010000007">
    <property type="protein sequence ID" value="MCQ1949560.1"/>
    <property type="molecule type" value="Genomic_DNA"/>
</dbReference>
<dbReference type="RefSeq" id="WP_255865256.1">
    <property type="nucleotide sequence ID" value="NZ_CP104263.1"/>
</dbReference>
<evidence type="ECO:0000256" key="2">
    <source>
        <dbReference type="ARBA" id="ARBA00023163"/>
    </source>
</evidence>
<dbReference type="InterPro" id="IPR002818">
    <property type="entry name" value="DJ-1/PfpI"/>
</dbReference>
<dbReference type="CDD" id="cd03137">
    <property type="entry name" value="GATase1_AraC_1"/>
    <property type="match status" value="1"/>
</dbReference>
<dbReference type="Gene3D" id="3.40.50.880">
    <property type="match status" value="1"/>
</dbReference>
<organism evidence="4 5">
    <name type="scientific">Arthrobacter jinronghuae</name>
    <dbReference type="NCBI Taxonomy" id="2964609"/>
    <lineage>
        <taxon>Bacteria</taxon>
        <taxon>Bacillati</taxon>
        <taxon>Actinomycetota</taxon>
        <taxon>Actinomycetes</taxon>
        <taxon>Micrococcales</taxon>
        <taxon>Micrococcaceae</taxon>
        <taxon>Arthrobacter</taxon>
    </lineage>
</organism>
<evidence type="ECO:0000256" key="1">
    <source>
        <dbReference type="ARBA" id="ARBA00023015"/>
    </source>
</evidence>
<dbReference type="SUPFAM" id="SSF46689">
    <property type="entry name" value="Homeodomain-like"/>
    <property type="match status" value="2"/>
</dbReference>
<dbReference type="SUPFAM" id="SSF52317">
    <property type="entry name" value="Class I glutamine amidotransferase-like"/>
    <property type="match status" value="1"/>
</dbReference>
<dbReference type="SMART" id="SM00342">
    <property type="entry name" value="HTH_ARAC"/>
    <property type="match status" value="1"/>
</dbReference>
<evidence type="ECO:0000313" key="5">
    <source>
        <dbReference type="Proteomes" id="UP001206924"/>
    </source>
</evidence>
<protein>
    <submittedName>
        <fullName evidence="4">DJ-1/PfpI family protein</fullName>
    </submittedName>
</protein>
<keyword evidence="5" id="KW-1185">Reference proteome</keyword>
<proteinExistence type="predicted"/>
<dbReference type="InterPro" id="IPR018060">
    <property type="entry name" value="HTH_AraC"/>
</dbReference>
<feature type="domain" description="HTH araC/xylS-type" evidence="3">
    <location>
        <begin position="216"/>
        <end position="314"/>
    </location>
</feature>
<comment type="caution">
    <text evidence="4">The sequence shown here is derived from an EMBL/GenBank/DDBJ whole genome shotgun (WGS) entry which is preliminary data.</text>
</comment>